<keyword evidence="3" id="KW-0732">Signal</keyword>
<feature type="region of interest" description="Disordered" evidence="1">
    <location>
        <begin position="346"/>
        <end position="404"/>
    </location>
</feature>
<dbReference type="Proteomes" id="UP001321766">
    <property type="component" value="Chromosome"/>
</dbReference>
<evidence type="ECO:0000259" key="4">
    <source>
        <dbReference type="Pfam" id="PF00188"/>
    </source>
</evidence>
<evidence type="ECO:0000256" key="2">
    <source>
        <dbReference type="SAM" id="Phobius"/>
    </source>
</evidence>
<keyword evidence="2" id="KW-0472">Membrane</keyword>
<organism evidence="5 6">
    <name type="scientific">Bombiscardovia nodaiensis</name>
    <dbReference type="NCBI Taxonomy" id="2932181"/>
    <lineage>
        <taxon>Bacteria</taxon>
        <taxon>Bacillati</taxon>
        <taxon>Actinomycetota</taxon>
        <taxon>Actinomycetes</taxon>
        <taxon>Bifidobacteriales</taxon>
        <taxon>Bifidobacteriaceae</taxon>
        <taxon>Bombiscardovia</taxon>
    </lineage>
</organism>
<dbReference type="InterPro" id="IPR014044">
    <property type="entry name" value="CAP_dom"/>
</dbReference>
<feature type="compositionally biased region" description="Low complexity" evidence="1">
    <location>
        <begin position="383"/>
        <end position="404"/>
    </location>
</feature>
<evidence type="ECO:0000313" key="5">
    <source>
        <dbReference type="EMBL" id="BDR52938.1"/>
    </source>
</evidence>
<accession>A0ABM8B813</accession>
<protein>
    <recommendedName>
        <fullName evidence="4">SCP domain-containing protein</fullName>
    </recommendedName>
</protein>
<dbReference type="Pfam" id="PF00188">
    <property type="entry name" value="CAP"/>
    <property type="match status" value="1"/>
</dbReference>
<dbReference type="SUPFAM" id="SSF55797">
    <property type="entry name" value="PR-1-like"/>
    <property type="match status" value="1"/>
</dbReference>
<dbReference type="EMBL" id="AP026798">
    <property type="protein sequence ID" value="BDR52938.1"/>
    <property type="molecule type" value="Genomic_DNA"/>
</dbReference>
<feature type="transmembrane region" description="Helical" evidence="2">
    <location>
        <begin position="420"/>
        <end position="440"/>
    </location>
</feature>
<dbReference type="InterPro" id="IPR035940">
    <property type="entry name" value="CAP_sf"/>
</dbReference>
<feature type="chain" id="PRO_5046651293" description="SCP domain-containing protein" evidence="3">
    <location>
        <begin position="46"/>
        <end position="446"/>
    </location>
</feature>
<evidence type="ECO:0000313" key="6">
    <source>
        <dbReference type="Proteomes" id="UP001321766"/>
    </source>
</evidence>
<gene>
    <name evidence="5" type="ORF">KIM372_08450</name>
</gene>
<keyword evidence="2" id="KW-0812">Transmembrane</keyword>
<proteinExistence type="predicted"/>
<feature type="compositionally biased region" description="Low complexity" evidence="1">
    <location>
        <begin position="353"/>
        <end position="375"/>
    </location>
</feature>
<keyword evidence="6" id="KW-1185">Reference proteome</keyword>
<name>A0ABM8B813_9BIFI</name>
<evidence type="ECO:0000256" key="1">
    <source>
        <dbReference type="SAM" id="MobiDB-lite"/>
    </source>
</evidence>
<sequence>MEHRKTNTSAKHAEDKGWSGKLIKLGVASAAAGATLIGFVSPALAADADPSTGSIQDQIAAASTALESAKTTLKHKQEAAAQAAEYQKEGTAGYFKYVGATGAYSVLTDPTVNGKLATSIKLGAAQDATSMDNMVATLQYINKSNDLRKQEGKPELQVSDTLMAMAQADVDWATSNVAHPLVFNIAENLAWGNVDPFAGWYTEEKADKDNGGTAHGHYDNIVNGSYTITGFAMSQYPNNEYGDTYGQTFDFGADASTASTASFKRSSKRSHRTFNAAYMMPRTRTYAADATSTGLYAGSRTMSATDYFANVQAYQAFLASPQAEVDTAQKAVDTAQKTYDDLNAQASGTAPISAPAGNTSPAPAAGSSTPGNSPAAPAPTTPDPATVNGGAAAGASPSAKAPTSTADPALAHLAKTGSNVAGVIALALGLGLTAVGAFTLRRKASL</sequence>
<feature type="domain" description="SCP" evidence="4">
    <location>
        <begin position="143"/>
        <end position="241"/>
    </location>
</feature>
<keyword evidence="2" id="KW-1133">Transmembrane helix</keyword>
<evidence type="ECO:0000256" key="3">
    <source>
        <dbReference type="SAM" id="SignalP"/>
    </source>
</evidence>
<reference evidence="5 6" key="1">
    <citation type="journal article" date="2023" name="Microbiol. Spectr.">
        <title>Symbiosis of Carpenter Bees with Uncharacterized Lactic Acid Bacteria Showing NAD Auxotrophy.</title>
        <authorList>
            <person name="Kawasaki S."/>
            <person name="Ozawa K."/>
            <person name="Mori T."/>
            <person name="Yamamoto A."/>
            <person name="Ito M."/>
            <person name="Ohkuma M."/>
            <person name="Sakamoto M."/>
            <person name="Matsutani M."/>
        </authorList>
    </citation>
    <scope>NUCLEOTIDE SEQUENCE [LARGE SCALE GENOMIC DNA]</scope>
    <source>
        <strain evidence="5 6">Kim37-2</strain>
    </source>
</reference>
<dbReference type="Gene3D" id="3.40.33.10">
    <property type="entry name" value="CAP"/>
    <property type="match status" value="1"/>
</dbReference>
<feature type="signal peptide" evidence="3">
    <location>
        <begin position="1"/>
        <end position="45"/>
    </location>
</feature>